<dbReference type="AlphaFoldDB" id="A0A7S6YKW9"/>
<dbReference type="EMBL" id="MW048531">
    <property type="protein sequence ID" value="QOW96980.1"/>
    <property type="molecule type" value="Genomic_DNA"/>
</dbReference>
<proteinExistence type="predicted"/>
<organism evidence="1">
    <name type="scientific">Serratia marcescens</name>
    <dbReference type="NCBI Taxonomy" id="615"/>
    <lineage>
        <taxon>Bacteria</taxon>
        <taxon>Pseudomonadati</taxon>
        <taxon>Pseudomonadota</taxon>
        <taxon>Gammaproteobacteria</taxon>
        <taxon>Enterobacterales</taxon>
        <taxon>Yersiniaceae</taxon>
        <taxon>Serratia</taxon>
    </lineage>
</organism>
<evidence type="ECO:0000313" key="1">
    <source>
        <dbReference type="EMBL" id="QOW96980.1"/>
    </source>
</evidence>
<accession>A0A7S6YKW9</accession>
<protein>
    <submittedName>
        <fullName evidence="1">Orf100</fullName>
    </submittedName>
</protein>
<name>A0A7S6YKW9_SERMA</name>
<reference evidence="1" key="1">
    <citation type="submission" date="2020-09" db="EMBL/GenBank/DDBJ databases">
        <authorList>
            <person name="Eze J.U."/>
            <person name="Rahube T.O."/>
        </authorList>
    </citation>
    <scope>NUCLEOTIDE SEQUENCE</scope>
    <source>
        <strain evidence="1">DM6</strain>
    </source>
</reference>
<sequence>MLMTVIITLVVIVGVGAFMATPVMSMKNAEGVGGEEP</sequence>